<dbReference type="AlphaFoldDB" id="A0A175Y5V7"/>
<dbReference type="Pfam" id="PF02406">
    <property type="entry name" value="MmoB_DmpM"/>
    <property type="match status" value="1"/>
</dbReference>
<dbReference type="InterPro" id="IPR003454">
    <property type="entry name" value="MOase_MmoB_DmpM"/>
</dbReference>
<name>A0A175Y5V7_9SPHN</name>
<evidence type="ECO:0000313" key="2">
    <source>
        <dbReference type="EMBL" id="KZB95769.1"/>
    </source>
</evidence>
<dbReference type="STRING" id="621456.BJP26_18675"/>
<dbReference type="Proteomes" id="UP000078460">
    <property type="component" value="Unassembled WGS sequence"/>
</dbReference>
<comment type="similarity">
    <text evidence="1">Belongs to the TmoD/XamoD family.</text>
</comment>
<dbReference type="GO" id="GO:0004497">
    <property type="term" value="F:monooxygenase activity"/>
    <property type="evidence" value="ECO:0007669"/>
    <property type="project" value="UniProtKB-KW"/>
</dbReference>
<proteinExistence type="inferred from homology"/>
<dbReference type="OrthoDB" id="9805636at2"/>
<sequence length="92" mass="10322">MTQQQPVSITLQNSQEGAAIADAIMADNPGAQRRSMHAMTKIDCPGRLEIRANSVSERLGRDWDPQEIHMSVISLSGTVDEDDDYFAVYWRQ</sequence>
<gene>
    <name evidence="2" type="ORF">AVM11_16355</name>
</gene>
<dbReference type="EMBL" id="LQCK02000011">
    <property type="protein sequence ID" value="KZB95769.1"/>
    <property type="molecule type" value="Genomic_DNA"/>
</dbReference>
<organism evidence="2 3">
    <name type="scientific">Sphingomonas melonis TY</name>
    <dbReference type="NCBI Taxonomy" id="621456"/>
    <lineage>
        <taxon>Bacteria</taxon>
        <taxon>Pseudomonadati</taxon>
        <taxon>Pseudomonadota</taxon>
        <taxon>Alphaproteobacteria</taxon>
        <taxon>Sphingomonadales</taxon>
        <taxon>Sphingomonadaceae</taxon>
        <taxon>Sphingomonas</taxon>
    </lineage>
</organism>
<dbReference type="SUPFAM" id="SSF56029">
    <property type="entry name" value="Monooxygenase (hydroxylase) regulatory protein"/>
    <property type="match status" value="1"/>
</dbReference>
<reference evidence="2" key="1">
    <citation type="submission" date="2016-03" db="EMBL/GenBank/DDBJ databases">
        <title>Sphingomonas melonis TY, whole genome shotgun sequencing.</title>
        <authorList>
            <person name="Wang H."/>
            <person name="Zhu P."/>
        </authorList>
    </citation>
    <scope>NUCLEOTIDE SEQUENCE [LARGE SCALE GENOMIC DNA]</scope>
    <source>
        <strain evidence="2">TY</strain>
    </source>
</reference>
<dbReference type="RefSeq" id="WP_062126692.1">
    <property type="nucleotide sequence ID" value="NZ_CP017578.1"/>
</dbReference>
<dbReference type="InterPro" id="IPR036889">
    <property type="entry name" value="mOase_MmoB_DmpM_sf"/>
</dbReference>
<protein>
    <submittedName>
        <fullName evidence="2">Monooxygenase</fullName>
    </submittedName>
</protein>
<keyword evidence="2" id="KW-0560">Oxidoreductase</keyword>
<evidence type="ECO:0000313" key="3">
    <source>
        <dbReference type="Proteomes" id="UP000078460"/>
    </source>
</evidence>
<keyword evidence="3" id="KW-1185">Reference proteome</keyword>
<dbReference type="KEGG" id="smy:BJP26_18675"/>
<comment type="caution">
    <text evidence="2">The sequence shown here is derived from an EMBL/GenBank/DDBJ whole genome shotgun (WGS) entry which is preliminary data.</text>
</comment>
<keyword evidence="2" id="KW-0503">Monooxygenase</keyword>
<dbReference type="Gene3D" id="3.90.56.10">
    <property type="entry name" value="Monooxygenase component MmoB/DmpM"/>
    <property type="match status" value="1"/>
</dbReference>
<evidence type="ECO:0000256" key="1">
    <source>
        <dbReference type="ARBA" id="ARBA00006313"/>
    </source>
</evidence>
<accession>A0A175Y5V7</accession>